<dbReference type="GO" id="GO:0061630">
    <property type="term" value="F:ubiquitin protein ligase activity"/>
    <property type="evidence" value="ECO:0007669"/>
    <property type="project" value="UniProtKB-UniRule"/>
</dbReference>
<dbReference type="OrthoDB" id="527344at2759"/>
<dbReference type="InterPro" id="IPR039398">
    <property type="entry name" value="Deltex_fam"/>
</dbReference>
<keyword evidence="4 9" id="KW-0808">Transferase</keyword>
<dbReference type="PROSITE" id="PS00518">
    <property type="entry name" value="ZF_RING_1"/>
    <property type="match status" value="1"/>
</dbReference>
<reference evidence="11" key="1">
    <citation type="submission" date="2022-07" db="EMBL/GenBank/DDBJ databases">
        <title>Chromosome-level genome of Muraenolepis orangiensis.</title>
        <authorList>
            <person name="Kim J."/>
        </authorList>
    </citation>
    <scope>NUCLEOTIDE SEQUENCE</scope>
    <source>
        <strain evidence="11">KU_S4_2022</strain>
        <tissue evidence="11">Muscle</tissue>
    </source>
</reference>
<comment type="caution">
    <text evidence="11">The sequence shown here is derived from an EMBL/GenBank/DDBJ whole genome shotgun (WGS) entry which is preliminary data.</text>
</comment>
<dbReference type="PROSITE" id="PS50089">
    <property type="entry name" value="ZF_RING_2"/>
    <property type="match status" value="1"/>
</dbReference>
<keyword evidence="12" id="KW-1185">Reference proteome</keyword>
<dbReference type="InterPro" id="IPR017907">
    <property type="entry name" value="Znf_RING_CS"/>
</dbReference>
<proteinExistence type="inferred from homology"/>
<dbReference type="GO" id="GO:0016567">
    <property type="term" value="P:protein ubiquitination"/>
    <property type="evidence" value="ECO:0007669"/>
    <property type="project" value="UniProtKB-UniRule"/>
</dbReference>
<keyword evidence="5 9" id="KW-0479">Metal-binding</keyword>
<dbReference type="CDD" id="cd09633">
    <property type="entry name" value="Deltex_C"/>
    <property type="match status" value="1"/>
</dbReference>
<evidence type="ECO:0000313" key="11">
    <source>
        <dbReference type="EMBL" id="KAJ3586433.1"/>
    </source>
</evidence>
<dbReference type="GO" id="GO:0005737">
    <property type="term" value="C:cytoplasm"/>
    <property type="evidence" value="ECO:0007669"/>
    <property type="project" value="UniProtKB-SubCell"/>
</dbReference>
<name>A0A9Q0DDF1_9TELE</name>
<dbReference type="InterPro" id="IPR039396">
    <property type="entry name" value="Deltex_C"/>
</dbReference>
<comment type="pathway">
    <text evidence="2 9">Protein modification; protein ubiquitination.</text>
</comment>
<evidence type="ECO:0000256" key="4">
    <source>
        <dbReference type="ARBA" id="ARBA00022679"/>
    </source>
</evidence>
<dbReference type="Pfam" id="PF13639">
    <property type="entry name" value="zf-RING_2"/>
    <property type="match status" value="1"/>
</dbReference>
<dbReference type="Proteomes" id="UP001148018">
    <property type="component" value="Unassembled WGS sequence"/>
</dbReference>
<dbReference type="AlphaFoldDB" id="A0A9Q0DDF1"/>
<comment type="similarity">
    <text evidence="3 9">Belongs to the Deltex family.</text>
</comment>
<dbReference type="InterPro" id="IPR013083">
    <property type="entry name" value="Znf_RING/FYVE/PHD"/>
</dbReference>
<protein>
    <recommendedName>
        <fullName evidence="9">E3 ubiquitin-protein ligase</fullName>
        <ecNumber evidence="9">2.3.2.27</ecNumber>
    </recommendedName>
</protein>
<evidence type="ECO:0000256" key="8">
    <source>
        <dbReference type="PROSITE-ProRule" id="PRU00175"/>
    </source>
</evidence>
<accession>A0A9Q0DDF1</accession>
<sequence>METTPNGHSSWSTDSPPDNCTICLDTIRDMKTLKCGHYYCAECIDSVFKYKPACPVCNTFYGIYHGTQPQGTMTVLRSWQCLPGFDNRGSITISYRFPEGIQGPEHPNPGARYGSTSRTAFLPACEEGQKVLRLLQVAFDRRLIFTIGQSATTGLNNVITWNDIHHKTSMTGGSQQFGYPDPEYLSRVQKELRLKGVTEDDLDPTFQTAPENSIP</sequence>
<evidence type="ECO:0000313" key="12">
    <source>
        <dbReference type="Proteomes" id="UP001148018"/>
    </source>
</evidence>
<comment type="catalytic activity">
    <reaction evidence="1 9">
        <text>S-ubiquitinyl-[E2 ubiquitin-conjugating enzyme]-L-cysteine + [acceptor protein]-L-lysine = [E2 ubiquitin-conjugating enzyme]-L-cysteine + N(6)-ubiquitinyl-[acceptor protein]-L-lysine.</text>
        <dbReference type="EC" id="2.3.2.27"/>
    </reaction>
</comment>
<evidence type="ECO:0000256" key="6">
    <source>
        <dbReference type="ARBA" id="ARBA00022771"/>
    </source>
</evidence>
<dbReference type="GO" id="GO:0007219">
    <property type="term" value="P:Notch signaling pathway"/>
    <property type="evidence" value="ECO:0007669"/>
    <property type="project" value="InterPro"/>
</dbReference>
<dbReference type="SMART" id="SM00184">
    <property type="entry name" value="RING"/>
    <property type="match status" value="1"/>
</dbReference>
<dbReference type="InterPro" id="IPR001841">
    <property type="entry name" value="Znf_RING"/>
</dbReference>
<evidence type="ECO:0000256" key="7">
    <source>
        <dbReference type="ARBA" id="ARBA00022833"/>
    </source>
</evidence>
<evidence type="ECO:0000256" key="1">
    <source>
        <dbReference type="ARBA" id="ARBA00000900"/>
    </source>
</evidence>
<keyword evidence="6 8" id="KW-0863">Zinc-finger</keyword>
<evidence type="ECO:0000256" key="2">
    <source>
        <dbReference type="ARBA" id="ARBA00004906"/>
    </source>
</evidence>
<dbReference type="EC" id="2.3.2.27" evidence="9"/>
<dbReference type="GO" id="GO:0008270">
    <property type="term" value="F:zinc ion binding"/>
    <property type="evidence" value="ECO:0007669"/>
    <property type="project" value="UniProtKB-KW"/>
</dbReference>
<dbReference type="Pfam" id="PF18102">
    <property type="entry name" value="DTC"/>
    <property type="match status" value="1"/>
</dbReference>
<evidence type="ECO:0000256" key="5">
    <source>
        <dbReference type="ARBA" id="ARBA00022723"/>
    </source>
</evidence>
<keyword evidence="9" id="KW-0963">Cytoplasm</keyword>
<dbReference type="SUPFAM" id="SSF57850">
    <property type="entry name" value="RING/U-box"/>
    <property type="match status" value="1"/>
</dbReference>
<gene>
    <name evidence="11" type="ORF">NHX12_012831</name>
</gene>
<evidence type="ECO:0000259" key="10">
    <source>
        <dbReference type="PROSITE" id="PS50089"/>
    </source>
</evidence>
<dbReference type="InterPro" id="IPR039399">
    <property type="entry name" value="Deltex_C_sf"/>
</dbReference>
<keyword evidence="7 9" id="KW-0862">Zinc</keyword>
<dbReference type="Gene3D" id="3.30.40.10">
    <property type="entry name" value="Zinc/RING finger domain, C3HC4 (zinc finger)"/>
    <property type="match status" value="1"/>
</dbReference>
<comment type="subcellular location">
    <subcellularLocation>
        <location evidence="9">Cytoplasm</location>
    </subcellularLocation>
</comment>
<organism evidence="11 12">
    <name type="scientific">Muraenolepis orangiensis</name>
    <name type="common">Patagonian moray cod</name>
    <dbReference type="NCBI Taxonomy" id="630683"/>
    <lineage>
        <taxon>Eukaryota</taxon>
        <taxon>Metazoa</taxon>
        <taxon>Chordata</taxon>
        <taxon>Craniata</taxon>
        <taxon>Vertebrata</taxon>
        <taxon>Euteleostomi</taxon>
        <taxon>Actinopterygii</taxon>
        <taxon>Neopterygii</taxon>
        <taxon>Teleostei</taxon>
        <taxon>Neoteleostei</taxon>
        <taxon>Acanthomorphata</taxon>
        <taxon>Zeiogadaria</taxon>
        <taxon>Gadariae</taxon>
        <taxon>Gadiformes</taxon>
        <taxon>Muraenolepidoidei</taxon>
        <taxon>Muraenolepididae</taxon>
        <taxon>Muraenolepis</taxon>
    </lineage>
</organism>
<evidence type="ECO:0000256" key="3">
    <source>
        <dbReference type="ARBA" id="ARBA00009413"/>
    </source>
</evidence>
<dbReference type="PANTHER" id="PTHR12622">
    <property type="entry name" value="DELTEX-RELATED"/>
    <property type="match status" value="1"/>
</dbReference>
<dbReference type="Gene3D" id="3.30.390.130">
    <property type="match status" value="1"/>
</dbReference>
<feature type="domain" description="RING-type" evidence="10">
    <location>
        <begin position="20"/>
        <end position="58"/>
    </location>
</feature>
<dbReference type="EMBL" id="JANIIK010000117">
    <property type="protein sequence ID" value="KAJ3586433.1"/>
    <property type="molecule type" value="Genomic_DNA"/>
</dbReference>
<evidence type="ECO:0000256" key="9">
    <source>
        <dbReference type="RuleBase" id="RU367105"/>
    </source>
</evidence>